<reference evidence="1" key="1">
    <citation type="journal article" date="2015" name="Nature">
        <title>Complex archaea that bridge the gap between prokaryotes and eukaryotes.</title>
        <authorList>
            <person name="Spang A."/>
            <person name="Saw J.H."/>
            <person name="Jorgensen S.L."/>
            <person name="Zaremba-Niedzwiedzka K."/>
            <person name="Martijn J."/>
            <person name="Lind A.E."/>
            <person name="van Eijk R."/>
            <person name="Schleper C."/>
            <person name="Guy L."/>
            <person name="Ettema T.J."/>
        </authorList>
    </citation>
    <scope>NUCLEOTIDE SEQUENCE</scope>
</reference>
<comment type="caution">
    <text evidence="1">The sequence shown here is derived from an EMBL/GenBank/DDBJ whole genome shotgun (WGS) entry which is preliminary data.</text>
</comment>
<evidence type="ECO:0000313" key="1">
    <source>
        <dbReference type="EMBL" id="KKN56963.1"/>
    </source>
</evidence>
<name>A0A0F9UTK6_9ZZZZ</name>
<sequence length="104" mass="11789">MTDSKPEEKCPHGTFGGIVNCMKCRPYMFELPKVCASQYAKCAECNKNIIKKNKAVVDSWSQEKQTLLFWYWCGVTDHGKSGLSPYDTEFIAKFDKHCGILAGR</sequence>
<proteinExistence type="predicted"/>
<dbReference type="EMBL" id="LAZR01000825">
    <property type="protein sequence ID" value="KKN56963.1"/>
    <property type="molecule type" value="Genomic_DNA"/>
</dbReference>
<protein>
    <submittedName>
        <fullName evidence="1">Uncharacterized protein</fullName>
    </submittedName>
</protein>
<dbReference type="AlphaFoldDB" id="A0A0F9UTK6"/>
<organism evidence="1">
    <name type="scientific">marine sediment metagenome</name>
    <dbReference type="NCBI Taxonomy" id="412755"/>
    <lineage>
        <taxon>unclassified sequences</taxon>
        <taxon>metagenomes</taxon>
        <taxon>ecological metagenomes</taxon>
    </lineage>
</organism>
<accession>A0A0F9UTK6</accession>
<gene>
    <name evidence="1" type="ORF">LCGC14_0566850</name>
</gene>